<proteinExistence type="predicted"/>
<dbReference type="SUPFAM" id="SSF81383">
    <property type="entry name" value="F-box domain"/>
    <property type="match status" value="1"/>
</dbReference>
<keyword evidence="3" id="KW-1185">Reference proteome</keyword>
<dbReference type="Proteomes" id="UP000027222">
    <property type="component" value="Unassembled WGS sequence"/>
</dbReference>
<dbReference type="Pfam" id="PF12937">
    <property type="entry name" value="F-box-like"/>
    <property type="match status" value="1"/>
</dbReference>
<dbReference type="EMBL" id="KL142377">
    <property type="protein sequence ID" value="KDR76927.1"/>
    <property type="molecule type" value="Genomic_DNA"/>
</dbReference>
<dbReference type="InterPro" id="IPR001810">
    <property type="entry name" value="F-box_dom"/>
</dbReference>
<accession>A0A067T3Q4</accession>
<dbReference type="CDD" id="cd09917">
    <property type="entry name" value="F-box_SF"/>
    <property type="match status" value="1"/>
</dbReference>
<gene>
    <name evidence="2" type="ORF">GALMADRAFT_419513</name>
</gene>
<feature type="domain" description="F-box" evidence="1">
    <location>
        <begin position="23"/>
        <end position="68"/>
    </location>
</feature>
<dbReference type="InterPro" id="IPR036047">
    <property type="entry name" value="F-box-like_dom_sf"/>
</dbReference>
<evidence type="ECO:0000259" key="1">
    <source>
        <dbReference type="PROSITE" id="PS50181"/>
    </source>
</evidence>
<reference evidence="3" key="1">
    <citation type="journal article" date="2014" name="Proc. Natl. Acad. Sci. U.S.A.">
        <title>Extensive sampling of basidiomycete genomes demonstrates inadequacy of the white-rot/brown-rot paradigm for wood decay fungi.</title>
        <authorList>
            <person name="Riley R."/>
            <person name="Salamov A.A."/>
            <person name="Brown D.W."/>
            <person name="Nagy L.G."/>
            <person name="Floudas D."/>
            <person name="Held B.W."/>
            <person name="Levasseur A."/>
            <person name="Lombard V."/>
            <person name="Morin E."/>
            <person name="Otillar R."/>
            <person name="Lindquist E.A."/>
            <person name="Sun H."/>
            <person name="LaButti K.M."/>
            <person name="Schmutz J."/>
            <person name="Jabbour D."/>
            <person name="Luo H."/>
            <person name="Baker S.E."/>
            <person name="Pisabarro A.G."/>
            <person name="Walton J.D."/>
            <person name="Blanchette R.A."/>
            <person name="Henrissat B."/>
            <person name="Martin F."/>
            <person name="Cullen D."/>
            <person name="Hibbett D.S."/>
            <person name="Grigoriev I.V."/>
        </authorList>
    </citation>
    <scope>NUCLEOTIDE SEQUENCE [LARGE SCALE GENOMIC DNA]</scope>
    <source>
        <strain evidence="3">CBS 339.88</strain>
    </source>
</reference>
<dbReference type="OrthoDB" id="2635672at2759"/>
<protein>
    <recommendedName>
        <fullName evidence="1">F-box domain-containing protein</fullName>
    </recommendedName>
</protein>
<dbReference type="HOGENOM" id="CLU_027357_0_0_1"/>
<sequence length="720" mass="80875">MYSKESPTLQAQKLSHVNSDNAPASIVTLPTELLSLVLSFCRDYTLLALAQTCTRLNTVALHLFFARNTIKQPASKLLGQHTMPRGTLDALRMALFVKQLSHIRWYFTPGWKTDEDKIEGWRSADESNCVSGSGRDISQGALIPGTGPLRRTFDELANLHVIISRLTSVKSVRLDFGLVDDWTVSRKRNKDQQEKQVDMQLWRRQVGALLDGILDKGCEVLHVIGGVYVNGLFLDQEMGQEAEPLQDEGEDEEDNYRRQRRLSHVSKALIGLVRHAFKPSIKRSRIPIPIRDVHTNETQGLDPISPHTERKALKLKALHIESAMILLPPFLDWTLSLLTSPACGSTLTHLSFEFSSARSPVIPSNLLSSLHLPNLARFEIASSFLSPREGPTTKFKDISQFLARHSRGLKRIYLSGVELPPQTKAYEPQPEFVSLFDSRRPIFPMLENVTAHPAYITWMLDSSVTLSPGSSLPSPSIHTNNAWTDYPSNKGANPPNSLGNLKGIGIISDYHISQNFEYALFDDALRAVVSFCRWRDEQRRGSQSWFTKTGRSGTKIHEPEEKEYTEKSITLMLQFACESGVSQWFADHLRLASSSLLSRRGSTPGTQRHPSGSILTQLTHISTLVISGFRWVSFPRDAIANLPEWLALVFGASSQNMDQDSAATFHELKFVEQQRTDVVRLLVAKDFVTRVARKCVRLNCLEVEGKPFDLDEIRRLGEGD</sequence>
<dbReference type="AlphaFoldDB" id="A0A067T3Q4"/>
<evidence type="ECO:0000313" key="3">
    <source>
        <dbReference type="Proteomes" id="UP000027222"/>
    </source>
</evidence>
<name>A0A067T3Q4_GALM3</name>
<organism evidence="2 3">
    <name type="scientific">Galerina marginata (strain CBS 339.88)</name>
    <dbReference type="NCBI Taxonomy" id="685588"/>
    <lineage>
        <taxon>Eukaryota</taxon>
        <taxon>Fungi</taxon>
        <taxon>Dikarya</taxon>
        <taxon>Basidiomycota</taxon>
        <taxon>Agaricomycotina</taxon>
        <taxon>Agaricomycetes</taxon>
        <taxon>Agaricomycetidae</taxon>
        <taxon>Agaricales</taxon>
        <taxon>Agaricineae</taxon>
        <taxon>Strophariaceae</taxon>
        <taxon>Galerina</taxon>
    </lineage>
</organism>
<dbReference type="PROSITE" id="PS50181">
    <property type="entry name" value="FBOX"/>
    <property type="match status" value="1"/>
</dbReference>
<evidence type="ECO:0000313" key="2">
    <source>
        <dbReference type="EMBL" id="KDR76927.1"/>
    </source>
</evidence>